<evidence type="ECO:0000313" key="2">
    <source>
        <dbReference type="EMBL" id="KAG0305702.1"/>
    </source>
</evidence>
<comment type="caution">
    <text evidence="2">The sequence shown here is derived from an EMBL/GenBank/DDBJ whole genome shotgun (WGS) entry which is preliminary data.</text>
</comment>
<dbReference type="EMBL" id="JAAAIN010001198">
    <property type="protein sequence ID" value="KAG0305702.1"/>
    <property type="molecule type" value="Genomic_DNA"/>
</dbReference>
<evidence type="ECO:0000313" key="3">
    <source>
        <dbReference type="Proteomes" id="UP000823405"/>
    </source>
</evidence>
<protein>
    <submittedName>
        <fullName evidence="2">Uncharacterized protein</fullName>
    </submittedName>
</protein>
<dbReference type="OrthoDB" id="2445611at2759"/>
<keyword evidence="3" id="KW-1185">Reference proteome</keyword>
<sequence>MVQPDYVVRGPEAIIIPYPPPPPPPRLNTSLQILGRPSQVTADGMSSRGSDWFFESPTSELSMAISEELRPEERSMLVDCFEKINAHYERQFQIAESEILNGSFSSGGDIDDNDNDRANVDADAEDDYDDDPDRIEPAESEK</sequence>
<reference evidence="2" key="1">
    <citation type="journal article" date="2020" name="Fungal Divers.">
        <title>Resolving the Mortierellaceae phylogeny through synthesis of multi-gene phylogenetics and phylogenomics.</title>
        <authorList>
            <person name="Vandepol N."/>
            <person name="Liber J."/>
            <person name="Desiro A."/>
            <person name="Na H."/>
            <person name="Kennedy M."/>
            <person name="Barry K."/>
            <person name="Grigoriev I.V."/>
            <person name="Miller A.N."/>
            <person name="O'Donnell K."/>
            <person name="Stajich J.E."/>
            <person name="Bonito G."/>
        </authorList>
    </citation>
    <scope>NUCLEOTIDE SEQUENCE</scope>
    <source>
        <strain evidence="2">NVP60</strain>
    </source>
</reference>
<dbReference type="Proteomes" id="UP000823405">
    <property type="component" value="Unassembled WGS sequence"/>
</dbReference>
<feature type="region of interest" description="Disordered" evidence="1">
    <location>
        <begin position="101"/>
        <end position="142"/>
    </location>
</feature>
<dbReference type="AlphaFoldDB" id="A0A9P6UJR0"/>
<name>A0A9P6UJR0_9FUNG</name>
<evidence type="ECO:0000256" key="1">
    <source>
        <dbReference type="SAM" id="MobiDB-lite"/>
    </source>
</evidence>
<accession>A0A9P6UJR0</accession>
<gene>
    <name evidence="2" type="ORF">BGZ97_001003</name>
</gene>
<feature type="compositionally biased region" description="Acidic residues" evidence="1">
    <location>
        <begin position="122"/>
        <end position="133"/>
    </location>
</feature>
<proteinExistence type="predicted"/>
<organism evidence="2 3">
    <name type="scientific">Linnemannia gamsii</name>
    <dbReference type="NCBI Taxonomy" id="64522"/>
    <lineage>
        <taxon>Eukaryota</taxon>
        <taxon>Fungi</taxon>
        <taxon>Fungi incertae sedis</taxon>
        <taxon>Mucoromycota</taxon>
        <taxon>Mortierellomycotina</taxon>
        <taxon>Mortierellomycetes</taxon>
        <taxon>Mortierellales</taxon>
        <taxon>Mortierellaceae</taxon>
        <taxon>Linnemannia</taxon>
    </lineage>
</organism>